<gene>
    <name evidence="1" type="ORF">L2E82_02246</name>
</gene>
<protein>
    <submittedName>
        <fullName evidence="1">Uncharacterized protein</fullName>
    </submittedName>
</protein>
<name>A0ACB9H2A2_CICIN</name>
<dbReference type="EMBL" id="CM042009">
    <property type="protein sequence ID" value="KAI3789451.1"/>
    <property type="molecule type" value="Genomic_DNA"/>
</dbReference>
<evidence type="ECO:0000313" key="1">
    <source>
        <dbReference type="EMBL" id="KAI3789451.1"/>
    </source>
</evidence>
<sequence length="338" mass="38449">MYGTSVCSVTIRRNSERLVHWKLEMAKIPMRFKRITAAFDDDARARLCQSSGSEHSDQNSVTDLSDLVDSFFEAEAADRGKSCYEHKVRDHQEETEYQEGESFYGTDSETKEMLIELIGYGGHDEDDRAKCAIRSEVETVCRNLKISSSEGFKRHLMTLLRQRGFDAGLCKSRWEKTGRHPAGEYEYIDVLFYGNRYIVEISFGSEFTIARPTKTYQSLLEIIPKITVIKPNELKKVIRLMCAAMRASLKTKDMVISPWRKNGYMQSKWFGSYKRTTNIIPSRSKTVAAHADGELNGKSFVGFEFSPAVVVGNSYCRKEVGKMHVVGNLKTLMLNGMS</sequence>
<reference evidence="2" key="1">
    <citation type="journal article" date="2022" name="Mol. Ecol. Resour.">
        <title>The genomes of chicory, endive, great burdock and yacon provide insights into Asteraceae palaeo-polyploidization history and plant inulin production.</title>
        <authorList>
            <person name="Fan W."/>
            <person name="Wang S."/>
            <person name="Wang H."/>
            <person name="Wang A."/>
            <person name="Jiang F."/>
            <person name="Liu H."/>
            <person name="Zhao H."/>
            <person name="Xu D."/>
            <person name="Zhang Y."/>
        </authorList>
    </citation>
    <scope>NUCLEOTIDE SEQUENCE [LARGE SCALE GENOMIC DNA]</scope>
    <source>
        <strain evidence="2">cv. Punajuju</strain>
    </source>
</reference>
<comment type="caution">
    <text evidence="1">The sequence shown here is derived from an EMBL/GenBank/DDBJ whole genome shotgun (WGS) entry which is preliminary data.</text>
</comment>
<keyword evidence="2" id="KW-1185">Reference proteome</keyword>
<organism evidence="1 2">
    <name type="scientific">Cichorium intybus</name>
    <name type="common">Chicory</name>
    <dbReference type="NCBI Taxonomy" id="13427"/>
    <lineage>
        <taxon>Eukaryota</taxon>
        <taxon>Viridiplantae</taxon>
        <taxon>Streptophyta</taxon>
        <taxon>Embryophyta</taxon>
        <taxon>Tracheophyta</taxon>
        <taxon>Spermatophyta</taxon>
        <taxon>Magnoliopsida</taxon>
        <taxon>eudicotyledons</taxon>
        <taxon>Gunneridae</taxon>
        <taxon>Pentapetalae</taxon>
        <taxon>asterids</taxon>
        <taxon>campanulids</taxon>
        <taxon>Asterales</taxon>
        <taxon>Asteraceae</taxon>
        <taxon>Cichorioideae</taxon>
        <taxon>Cichorieae</taxon>
        <taxon>Cichoriinae</taxon>
        <taxon>Cichorium</taxon>
    </lineage>
</organism>
<accession>A0ACB9H2A2</accession>
<dbReference type="Proteomes" id="UP001055811">
    <property type="component" value="Linkage Group LG01"/>
</dbReference>
<reference evidence="1 2" key="2">
    <citation type="journal article" date="2022" name="Mol. Ecol. Resour.">
        <title>The genomes of chicory, endive, great burdock and yacon provide insights into Asteraceae paleo-polyploidization history and plant inulin production.</title>
        <authorList>
            <person name="Fan W."/>
            <person name="Wang S."/>
            <person name="Wang H."/>
            <person name="Wang A."/>
            <person name="Jiang F."/>
            <person name="Liu H."/>
            <person name="Zhao H."/>
            <person name="Xu D."/>
            <person name="Zhang Y."/>
        </authorList>
    </citation>
    <scope>NUCLEOTIDE SEQUENCE [LARGE SCALE GENOMIC DNA]</scope>
    <source>
        <strain evidence="2">cv. Punajuju</strain>
        <tissue evidence="1">Leaves</tissue>
    </source>
</reference>
<proteinExistence type="predicted"/>
<evidence type="ECO:0000313" key="2">
    <source>
        <dbReference type="Proteomes" id="UP001055811"/>
    </source>
</evidence>